<dbReference type="EMBL" id="VICG01000003">
    <property type="protein sequence ID" value="KAA8574586.1"/>
    <property type="molecule type" value="Genomic_DNA"/>
</dbReference>
<dbReference type="AlphaFoldDB" id="A0A5M9K367"/>
<sequence>MPEATNSCLPLSQLLLSHRAMRSLMDKTSSLFPNSFHSTLQLEKGSPRIVAAAFPLLVPSRKNLLMEARKVERLL</sequence>
<keyword evidence="2" id="KW-1185">Reference proteome</keyword>
<proteinExistence type="predicted"/>
<comment type="caution">
    <text evidence="1">The sequence shown here is derived from an EMBL/GenBank/DDBJ whole genome shotgun (WGS) entry which is preliminary data.</text>
</comment>
<evidence type="ECO:0000313" key="2">
    <source>
        <dbReference type="Proteomes" id="UP000322873"/>
    </source>
</evidence>
<gene>
    <name evidence="1" type="ORF">EYC84_006028</name>
</gene>
<evidence type="ECO:0000313" key="1">
    <source>
        <dbReference type="EMBL" id="KAA8574586.1"/>
    </source>
</evidence>
<protein>
    <submittedName>
        <fullName evidence="1">Uncharacterized protein</fullName>
    </submittedName>
</protein>
<name>A0A5M9K367_MONFR</name>
<organism evidence="1 2">
    <name type="scientific">Monilinia fructicola</name>
    <name type="common">Brown rot fungus</name>
    <name type="synonym">Ciboria fructicola</name>
    <dbReference type="NCBI Taxonomy" id="38448"/>
    <lineage>
        <taxon>Eukaryota</taxon>
        <taxon>Fungi</taxon>
        <taxon>Dikarya</taxon>
        <taxon>Ascomycota</taxon>
        <taxon>Pezizomycotina</taxon>
        <taxon>Leotiomycetes</taxon>
        <taxon>Helotiales</taxon>
        <taxon>Sclerotiniaceae</taxon>
        <taxon>Monilinia</taxon>
    </lineage>
</organism>
<reference evidence="1 2" key="1">
    <citation type="submission" date="2019-06" db="EMBL/GenBank/DDBJ databases">
        <title>Genome Sequence of the Brown Rot Fungal Pathogen Monilinia fructicola.</title>
        <authorList>
            <person name="De Miccolis Angelini R.M."/>
            <person name="Landi L."/>
            <person name="Abate D."/>
            <person name="Pollastro S."/>
            <person name="Romanazzi G."/>
            <person name="Faretra F."/>
        </authorList>
    </citation>
    <scope>NUCLEOTIDE SEQUENCE [LARGE SCALE GENOMIC DNA]</scope>
    <source>
        <strain evidence="1 2">Mfrc123</strain>
    </source>
</reference>
<accession>A0A5M9K367</accession>
<dbReference type="Proteomes" id="UP000322873">
    <property type="component" value="Unassembled WGS sequence"/>
</dbReference>